<comment type="similarity">
    <text evidence="2">Belongs to the UPF0702 family.</text>
</comment>
<feature type="transmembrane region" description="Helical" evidence="7">
    <location>
        <begin position="35"/>
        <end position="52"/>
    </location>
</feature>
<evidence type="ECO:0000256" key="5">
    <source>
        <dbReference type="ARBA" id="ARBA00022989"/>
    </source>
</evidence>
<dbReference type="InterPro" id="IPR048454">
    <property type="entry name" value="YetF_N"/>
</dbReference>
<feature type="domain" description="YetF-like N-terminal transmembrane" evidence="9">
    <location>
        <begin position="4"/>
        <end position="78"/>
    </location>
</feature>
<dbReference type="InterPro" id="IPR007353">
    <property type="entry name" value="DUF421"/>
</dbReference>
<evidence type="ECO:0000256" key="2">
    <source>
        <dbReference type="ARBA" id="ARBA00006448"/>
    </source>
</evidence>
<proteinExistence type="inferred from homology"/>
<protein>
    <submittedName>
        <fullName evidence="10">Uncharacterized membrane protein YcaP</fullName>
    </submittedName>
</protein>
<keyword evidence="3" id="KW-1003">Cell membrane</keyword>
<dbReference type="Proteomes" id="UP000219636">
    <property type="component" value="Unassembled WGS sequence"/>
</dbReference>
<dbReference type="PANTHER" id="PTHR34582:SF7">
    <property type="entry name" value="UPF0702 TRANSMEMBRANE PROTEIN YDFS"/>
    <property type="match status" value="1"/>
</dbReference>
<feature type="transmembrane region" description="Helical" evidence="7">
    <location>
        <begin position="6"/>
        <end position="23"/>
    </location>
</feature>
<evidence type="ECO:0000313" key="11">
    <source>
        <dbReference type="Proteomes" id="UP000219636"/>
    </source>
</evidence>
<dbReference type="OrthoDB" id="9778331at2"/>
<evidence type="ECO:0000256" key="4">
    <source>
        <dbReference type="ARBA" id="ARBA00022692"/>
    </source>
</evidence>
<name>A0A285TN17_9BACL</name>
<feature type="domain" description="YetF C-terminal" evidence="8">
    <location>
        <begin position="81"/>
        <end position="215"/>
    </location>
</feature>
<dbReference type="Gene3D" id="3.30.240.20">
    <property type="entry name" value="bsu07140 like domains"/>
    <property type="match status" value="2"/>
</dbReference>
<evidence type="ECO:0000256" key="3">
    <source>
        <dbReference type="ARBA" id="ARBA00022475"/>
    </source>
</evidence>
<keyword evidence="5 7" id="KW-1133">Transmembrane helix</keyword>
<dbReference type="Pfam" id="PF20730">
    <property type="entry name" value="YetF_N"/>
    <property type="match status" value="1"/>
</dbReference>
<dbReference type="AlphaFoldDB" id="A0A285TN17"/>
<evidence type="ECO:0000256" key="7">
    <source>
        <dbReference type="SAM" id="Phobius"/>
    </source>
</evidence>
<sequence length="236" mass="26359">MDVADLIIRLFIAFFVLLTLTRIMGRKEISQMTSFNFASSIAIGSIAANLAIDNNLTIRNGVIALVVWTIFTLIMAFIDIKFKGARKFTTGEPIIVIKDGQIMDKALKKAQLDLNSLTSMLREKDVFSLKDVDYAFFETSGKLSVLKKEQKQPVTKEDVSIPIQKKLYRTTIELISDGEINMNNLIKVDLSQTWLDQQLKSAGINSIADVFIAELQTDGSLYIDKKKDGLGEVEGK</sequence>
<organism evidence="10 11">
    <name type="scientific">Ureibacillus xyleni</name>
    <dbReference type="NCBI Taxonomy" id="614648"/>
    <lineage>
        <taxon>Bacteria</taxon>
        <taxon>Bacillati</taxon>
        <taxon>Bacillota</taxon>
        <taxon>Bacilli</taxon>
        <taxon>Bacillales</taxon>
        <taxon>Caryophanaceae</taxon>
        <taxon>Ureibacillus</taxon>
    </lineage>
</organism>
<dbReference type="RefSeq" id="WP_097074984.1">
    <property type="nucleotide sequence ID" value="NZ_OBMQ01000016.1"/>
</dbReference>
<dbReference type="InterPro" id="IPR023090">
    <property type="entry name" value="UPF0702_alpha/beta_dom_sf"/>
</dbReference>
<keyword evidence="11" id="KW-1185">Reference proteome</keyword>
<evidence type="ECO:0000259" key="8">
    <source>
        <dbReference type="Pfam" id="PF04239"/>
    </source>
</evidence>
<keyword evidence="4 7" id="KW-0812">Transmembrane</keyword>
<evidence type="ECO:0000256" key="6">
    <source>
        <dbReference type="ARBA" id="ARBA00023136"/>
    </source>
</evidence>
<evidence type="ECO:0000256" key="1">
    <source>
        <dbReference type="ARBA" id="ARBA00004651"/>
    </source>
</evidence>
<feature type="transmembrane region" description="Helical" evidence="7">
    <location>
        <begin position="58"/>
        <end position="78"/>
    </location>
</feature>
<dbReference type="GO" id="GO:0005886">
    <property type="term" value="C:plasma membrane"/>
    <property type="evidence" value="ECO:0007669"/>
    <property type="project" value="UniProtKB-SubCell"/>
</dbReference>
<comment type="subcellular location">
    <subcellularLocation>
        <location evidence="1">Cell membrane</location>
        <topology evidence="1">Multi-pass membrane protein</topology>
    </subcellularLocation>
</comment>
<dbReference type="EMBL" id="OBMQ01000016">
    <property type="protein sequence ID" value="SOC23950.1"/>
    <property type="molecule type" value="Genomic_DNA"/>
</dbReference>
<dbReference type="PANTHER" id="PTHR34582">
    <property type="entry name" value="UPF0702 TRANSMEMBRANE PROTEIN YCAP"/>
    <property type="match status" value="1"/>
</dbReference>
<reference evidence="11" key="1">
    <citation type="submission" date="2017-08" db="EMBL/GenBank/DDBJ databases">
        <authorList>
            <person name="Varghese N."/>
            <person name="Submissions S."/>
        </authorList>
    </citation>
    <scope>NUCLEOTIDE SEQUENCE [LARGE SCALE GENOMIC DNA]</scope>
    <source>
        <strain evidence="11">JC22</strain>
    </source>
</reference>
<gene>
    <name evidence="10" type="ORF">SAMN05880501_11650</name>
</gene>
<keyword evidence="6 7" id="KW-0472">Membrane</keyword>
<accession>A0A285TN17</accession>
<evidence type="ECO:0000313" key="10">
    <source>
        <dbReference type="EMBL" id="SOC23950.1"/>
    </source>
</evidence>
<dbReference type="Pfam" id="PF04239">
    <property type="entry name" value="DUF421"/>
    <property type="match status" value="1"/>
</dbReference>
<evidence type="ECO:0000259" key="9">
    <source>
        <dbReference type="Pfam" id="PF20730"/>
    </source>
</evidence>